<sequence length="107" mass="12475">MDHNEATTWIRRKPSDLMANQACQAHFSGLVFPQALTARWLRSWPSRRTLQDLLFHLVTSEFRPPSIALPLQSSIFYYMMYLLDIDMVVSKQDQHVSAISLIDPRKK</sequence>
<organism evidence="1 2">
    <name type="scientific">Neurospora hispaniola</name>
    <dbReference type="NCBI Taxonomy" id="588809"/>
    <lineage>
        <taxon>Eukaryota</taxon>
        <taxon>Fungi</taxon>
        <taxon>Dikarya</taxon>
        <taxon>Ascomycota</taxon>
        <taxon>Pezizomycotina</taxon>
        <taxon>Sordariomycetes</taxon>
        <taxon>Sordariomycetidae</taxon>
        <taxon>Sordariales</taxon>
        <taxon>Sordariaceae</taxon>
        <taxon>Neurospora</taxon>
    </lineage>
</organism>
<keyword evidence="2" id="KW-1185">Reference proteome</keyword>
<evidence type="ECO:0000313" key="1">
    <source>
        <dbReference type="EMBL" id="KAK3500037.1"/>
    </source>
</evidence>
<comment type="caution">
    <text evidence="1">The sequence shown here is derived from an EMBL/GenBank/DDBJ whole genome shotgun (WGS) entry which is preliminary data.</text>
</comment>
<evidence type="ECO:0000313" key="2">
    <source>
        <dbReference type="Proteomes" id="UP001285908"/>
    </source>
</evidence>
<dbReference type="AlphaFoldDB" id="A0AAJ0IGM8"/>
<reference evidence="1 2" key="1">
    <citation type="journal article" date="2023" name="Mol. Phylogenet. Evol.">
        <title>Genome-scale phylogeny and comparative genomics of the fungal order Sordariales.</title>
        <authorList>
            <person name="Hensen N."/>
            <person name="Bonometti L."/>
            <person name="Westerberg I."/>
            <person name="Brannstrom I.O."/>
            <person name="Guillou S."/>
            <person name="Cros-Aarteil S."/>
            <person name="Calhoun S."/>
            <person name="Haridas S."/>
            <person name="Kuo A."/>
            <person name="Mondo S."/>
            <person name="Pangilinan J."/>
            <person name="Riley R."/>
            <person name="LaButti K."/>
            <person name="Andreopoulos B."/>
            <person name="Lipzen A."/>
            <person name="Chen C."/>
            <person name="Yan M."/>
            <person name="Daum C."/>
            <person name="Ng V."/>
            <person name="Clum A."/>
            <person name="Steindorff A."/>
            <person name="Ohm R.A."/>
            <person name="Martin F."/>
            <person name="Silar P."/>
            <person name="Natvig D.O."/>
            <person name="Lalanne C."/>
            <person name="Gautier V."/>
            <person name="Ament-Velasquez S.L."/>
            <person name="Kruys A."/>
            <person name="Hutchinson M.I."/>
            <person name="Powell A.J."/>
            <person name="Barry K."/>
            <person name="Miller A.N."/>
            <person name="Grigoriev I.V."/>
            <person name="Debuchy R."/>
            <person name="Gladieux P."/>
            <person name="Hiltunen Thoren M."/>
            <person name="Johannesson H."/>
        </authorList>
    </citation>
    <scope>NUCLEOTIDE SEQUENCE [LARGE SCALE GENOMIC DNA]</scope>
    <source>
        <strain evidence="1 2">FGSC 10403</strain>
    </source>
</reference>
<dbReference type="RefSeq" id="XP_062697670.1">
    <property type="nucleotide sequence ID" value="XM_062835760.1"/>
</dbReference>
<dbReference type="EMBL" id="JAULSX010000001">
    <property type="protein sequence ID" value="KAK3500037.1"/>
    <property type="molecule type" value="Genomic_DNA"/>
</dbReference>
<proteinExistence type="predicted"/>
<protein>
    <submittedName>
        <fullName evidence="1">Uncharacterized protein</fullName>
    </submittedName>
</protein>
<dbReference type="Proteomes" id="UP001285908">
    <property type="component" value="Unassembled WGS sequence"/>
</dbReference>
<gene>
    <name evidence="1" type="ORF">B0T23DRAFT_33327</name>
</gene>
<name>A0AAJ0IGM8_9PEZI</name>
<accession>A0AAJ0IGM8</accession>
<dbReference type="GeneID" id="87873382"/>